<dbReference type="PROSITE" id="PS50977">
    <property type="entry name" value="HTH_TETR_2"/>
    <property type="match status" value="1"/>
</dbReference>
<evidence type="ECO:0000259" key="6">
    <source>
        <dbReference type="PROSITE" id="PS50977"/>
    </source>
</evidence>
<proteinExistence type="predicted"/>
<dbReference type="PRINTS" id="PR00455">
    <property type="entry name" value="HTHTETR"/>
</dbReference>
<dbReference type="SUPFAM" id="SSF46689">
    <property type="entry name" value="Homeodomain-like"/>
    <property type="match status" value="1"/>
</dbReference>
<gene>
    <name evidence="7" type="ORF">AWC02_08915</name>
</gene>
<dbReference type="EMBL" id="LQOT01000031">
    <property type="protein sequence ID" value="ORV47240.1"/>
    <property type="molecule type" value="Genomic_DNA"/>
</dbReference>
<comment type="caution">
    <text evidence="7">The sequence shown here is derived from an EMBL/GenBank/DDBJ whole genome shotgun (WGS) entry which is preliminary data.</text>
</comment>
<dbReference type="RefSeq" id="WP_085128372.1">
    <property type="nucleotide sequence ID" value="NZ_LQOT01000031.1"/>
</dbReference>
<reference evidence="7 8" key="1">
    <citation type="submission" date="2016-01" db="EMBL/GenBank/DDBJ databases">
        <title>The new phylogeny of the genus Mycobacterium.</title>
        <authorList>
            <person name="Tarcisio F."/>
            <person name="Conor M."/>
            <person name="Antonella G."/>
            <person name="Elisabetta G."/>
            <person name="Giulia F.S."/>
            <person name="Sara T."/>
            <person name="Anna F."/>
            <person name="Clotilde B."/>
            <person name="Roberto B."/>
            <person name="Veronica D.S."/>
            <person name="Fabio R."/>
            <person name="Monica P."/>
            <person name="Olivier J."/>
            <person name="Enrico T."/>
            <person name="Nicola S."/>
        </authorList>
    </citation>
    <scope>NUCLEOTIDE SEQUENCE [LARGE SCALE GENOMIC DNA]</scope>
    <source>
        <strain evidence="7 8">ATCC 27353</strain>
    </source>
</reference>
<keyword evidence="8" id="KW-1185">Reference proteome</keyword>
<dbReference type="GO" id="GO:0003700">
    <property type="term" value="F:DNA-binding transcription factor activity"/>
    <property type="evidence" value="ECO:0007669"/>
    <property type="project" value="TreeGrafter"/>
</dbReference>
<evidence type="ECO:0000256" key="5">
    <source>
        <dbReference type="SAM" id="MobiDB-lite"/>
    </source>
</evidence>
<dbReference type="Pfam" id="PF00440">
    <property type="entry name" value="TetR_N"/>
    <property type="match status" value="1"/>
</dbReference>
<sequence>MKQRASTAAQRPPAMRRSRGEPRRLLLEAARELFARQDYRATTTREIAQAAGVTEPLLFRHFGSKAALFREALVTPFTEFVDEFVTTWRSLDLEQTGEEELARHFVGRLYDVFVGHQGLLVTLMASDGLGDDEAEQAGIADVRHAITLLGQISAEGMNLRSIGSAHPNLPAHSTVAMIAGMAALRSTYFGSRPPSRKVIVEELTQASLHGFLHRNT</sequence>
<feature type="domain" description="HTH tetR-type" evidence="6">
    <location>
        <begin position="20"/>
        <end position="80"/>
    </location>
</feature>
<dbReference type="Proteomes" id="UP000193465">
    <property type="component" value="Unassembled WGS sequence"/>
</dbReference>
<dbReference type="AlphaFoldDB" id="A0A1X1TRP5"/>
<evidence type="ECO:0000313" key="7">
    <source>
        <dbReference type="EMBL" id="ORV47240.1"/>
    </source>
</evidence>
<dbReference type="Gene3D" id="1.10.10.60">
    <property type="entry name" value="Homeodomain-like"/>
    <property type="match status" value="1"/>
</dbReference>
<name>A0A1X1TRP5_9MYCO</name>
<feature type="DNA-binding region" description="H-T-H motif" evidence="4">
    <location>
        <begin position="43"/>
        <end position="62"/>
    </location>
</feature>
<evidence type="ECO:0000256" key="3">
    <source>
        <dbReference type="ARBA" id="ARBA00023163"/>
    </source>
</evidence>
<evidence type="ECO:0000256" key="4">
    <source>
        <dbReference type="PROSITE-ProRule" id="PRU00335"/>
    </source>
</evidence>
<evidence type="ECO:0000313" key="8">
    <source>
        <dbReference type="Proteomes" id="UP000193465"/>
    </source>
</evidence>
<feature type="region of interest" description="Disordered" evidence="5">
    <location>
        <begin position="1"/>
        <end position="21"/>
    </location>
</feature>
<keyword evidence="1" id="KW-0805">Transcription regulation</keyword>
<evidence type="ECO:0000256" key="2">
    <source>
        <dbReference type="ARBA" id="ARBA00023125"/>
    </source>
</evidence>
<keyword evidence="3" id="KW-0804">Transcription</keyword>
<accession>A0A1X1TRP5</accession>
<dbReference type="Gene3D" id="1.10.357.10">
    <property type="entry name" value="Tetracycline Repressor, domain 2"/>
    <property type="match status" value="1"/>
</dbReference>
<dbReference type="STRING" id="188915.AWC02_08915"/>
<dbReference type="InterPro" id="IPR050109">
    <property type="entry name" value="HTH-type_TetR-like_transc_reg"/>
</dbReference>
<protein>
    <submittedName>
        <fullName evidence="7">TetR family transcriptional regulator</fullName>
    </submittedName>
</protein>
<dbReference type="InterPro" id="IPR009057">
    <property type="entry name" value="Homeodomain-like_sf"/>
</dbReference>
<keyword evidence="2 4" id="KW-0238">DNA-binding</keyword>
<dbReference type="GO" id="GO:0000976">
    <property type="term" value="F:transcription cis-regulatory region binding"/>
    <property type="evidence" value="ECO:0007669"/>
    <property type="project" value="TreeGrafter"/>
</dbReference>
<dbReference type="InterPro" id="IPR001647">
    <property type="entry name" value="HTH_TetR"/>
</dbReference>
<dbReference type="PANTHER" id="PTHR30055:SF234">
    <property type="entry name" value="HTH-TYPE TRANSCRIPTIONAL REGULATOR BETI"/>
    <property type="match status" value="1"/>
</dbReference>
<dbReference type="PANTHER" id="PTHR30055">
    <property type="entry name" value="HTH-TYPE TRANSCRIPTIONAL REGULATOR RUTR"/>
    <property type="match status" value="1"/>
</dbReference>
<evidence type="ECO:0000256" key="1">
    <source>
        <dbReference type="ARBA" id="ARBA00023015"/>
    </source>
</evidence>
<organism evidence="7 8">
    <name type="scientific">Mycolicibacter engbaekii</name>
    <dbReference type="NCBI Taxonomy" id="188915"/>
    <lineage>
        <taxon>Bacteria</taxon>
        <taxon>Bacillati</taxon>
        <taxon>Actinomycetota</taxon>
        <taxon>Actinomycetes</taxon>
        <taxon>Mycobacteriales</taxon>
        <taxon>Mycobacteriaceae</taxon>
        <taxon>Mycolicibacter</taxon>
    </lineage>
</organism>